<evidence type="ECO:0000313" key="4">
    <source>
        <dbReference type="Proteomes" id="UP000095541"/>
    </source>
</evidence>
<accession>C6IIM4</accession>
<dbReference type="RefSeq" id="WP_008767536.1">
    <property type="nucleotide sequence ID" value="NZ_BAABXH010000001.1"/>
</dbReference>
<reference evidence="2 4" key="1">
    <citation type="submission" date="2015-09" db="EMBL/GenBank/DDBJ databases">
        <authorList>
            <consortium name="Pathogen Informatics"/>
        </authorList>
    </citation>
    <scope>NUCLEOTIDE SEQUENCE [LARGE SCALE GENOMIC DNA]</scope>
    <source>
        <strain evidence="2 4">2789STDY5834945</strain>
    </source>
</reference>
<feature type="signal peptide" evidence="1">
    <location>
        <begin position="1"/>
        <end position="19"/>
    </location>
</feature>
<evidence type="ECO:0000256" key="1">
    <source>
        <dbReference type="SAM" id="SignalP"/>
    </source>
</evidence>
<sequence length="420" mass="47074">MKKYILLSLCLMTLSSSFAQLKDFKFKFYGQIRTDFYYNSRANEETVDGLFYMYPKDEVLDGNGEDLNATSNSNFYTLYSRLGLDVAGPKLGTAKTSAKVEVDFRGSGTSYSTIRLRHAYFNLDWGKSAVLVGQTWHPLFGDVSPQILNLSVGAPFQPFSRAPQIRYRFNNKHLQLTGALVWQSQYLSQGPAGKSQEYIKKSNIPEIYVGADYKNGGFLAGAGIEMISLKPRTQSSWEEKTFDPTTNSTISIPHTYKVDERITTLSYEAHVKYTNKNWFIGAKSVLGSNLTQASGLGGFGIKHIDNKTKEQEYTPIRFSSSWLNVVYGQKWKPGIFVGYAKNLGTSDELVSEKLYGTGTNLDKLVTAGAELTYNVPHWKFGVEYTLSSAWYGKLDKSDGKIIDTHSVSNNRIVAVAMFMF</sequence>
<evidence type="ECO:0000313" key="5">
    <source>
        <dbReference type="Proteomes" id="UP001217776"/>
    </source>
</evidence>
<dbReference type="InterPro" id="IPR045748">
    <property type="entry name" value="DcaP"/>
</dbReference>
<evidence type="ECO:0000313" key="2">
    <source>
        <dbReference type="EMBL" id="CUQ09071.1"/>
    </source>
</evidence>
<reference evidence="3" key="2">
    <citation type="submission" date="2022-10" db="EMBL/GenBank/DDBJ databases">
        <title>Human gut microbiome strain richness.</title>
        <authorList>
            <person name="Chen-Liaw A."/>
        </authorList>
    </citation>
    <scope>NUCLEOTIDE SEQUENCE</scope>
    <source>
        <strain evidence="3">1001283st1_A3_1001283B150304_161114</strain>
    </source>
</reference>
<protein>
    <submittedName>
        <fullName evidence="3">DcaP family trimeric outer membrane transporter</fullName>
    </submittedName>
    <submittedName>
        <fullName evidence="2">Outer membrane protein</fullName>
    </submittedName>
</protein>
<dbReference type="GeneID" id="60924504"/>
<gene>
    <name evidence="2" type="ORF">ERS852557_02691</name>
    <name evidence="3" type="ORF">PO127_01610</name>
</gene>
<accession>A0A0P0F110</accession>
<dbReference type="Proteomes" id="UP001217776">
    <property type="component" value="Unassembled WGS sequence"/>
</dbReference>
<organism evidence="3 5">
    <name type="scientific">Bacteroides thetaiotaomicron</name>
    <dbReference type="NCBI Taxonomy" id="818"/>
    <lineage>
        <taxon>Bacteria</taxon>
        <taxon>Pseudomonadati</taxon>
        <taxon>Bacteroidota</taxon>
        <taxon>Bacteroidia</taxon>
        <taxon>Bacteroidales</taxon>
        <taxon>Bacteroidaceae</taxon>
        <taxon>Bacteroides</taxon>
    </lineage>
</organism>
<dbReference type="EMBL" id="JAQNVG010000002">
    <property type="protein sequence ID" value="MDC2234442.1"/>
    <property type="molecule type" value="Genomic_DNA"/>
</dbReference>
<proteinExistence type="predicted"/>
<dbReference type="Proteomes" id="UP000095541">
    <property type="component" value="Unassembled WGS sequence"/>
</dbReference>
<feature type="chain" id="PRO_5002964674" evidence="1">
    <location>
        <begin position="20"/>
        <end position="420"/>
    </location>
</feature>
<dbReference type="SUPFAM" id="SSF56935">
    <property type="entry name" value="Porins"/>
    <property type="match status" value="1"/>
</dbReference>
<dbReference type="Pfam" id="PF19577">
    <property type="entry name" value="DcaP"/>
    <property type="match status" value="1"/>
</dbReference>
<dbReference type="KEGG" id="btho:Btheta7330_04975"/>
<dbReference type="PATRIC" id="fig|818.23.peg.5122"/>
<name>A0A0P0F110_BACT4</name>
<dbReference type="EMBL" id="CZBI01000003">
    <property type="protein sequence ID" value="CUQ09071.1"/>
    <property type="molecule type" value="Genomic_DNA"/>
</dbReference>
<keyword evidence="1" id="KW-0732">Signal</keyword>
<evidence type="ECO:0000313" key="3">
    <source>
        <dbReference type="EMBL" id="MDC2234442.1"/>
    </source>
</evidence>
<dbReference type="AlphaFoldDB" id="A0A0P0F110"/>